<keyword evidence="6 9" id="KW-1133">Transmembrane helix</keyword>
<feature type="transmembrane region" description="Helical" evidence="9">
    <location>
        <begin position="123"/>
        <end position="145"/>
    </location>
</feature>
<dbReference type="InterPro" id="IPR007272">
    <property type="entry name" value="Sulf_transp_TsuA/YedE"/>
</dbReference>
<keyword evidence="3" id="KW-1003">Cell membrane</keyword>
<evidence type="ECO:0000256" key="6">
    <source>
        <dbReference type="ARBA" id="ARBA00022989"/>
    </source>
</evidence>
<sequence>MQLLKFIQQPWHWSVSGLLIGLTVPALLILGNKVFGISSSLRHICAACFPANITFFKYDWKKESWNLFFAAGILLGAFIAGHYLQDGQNVEVAAATRERLAGYGIHDYRALLPSEIFSWQQLFTWKGLIFFVIGGFMIGFGTRYAGGCTSGHSIMGLSNLQWPSLVATICFMAGGFASANLFIPLIFKWLH</sequence>
<evidence type="ECO:0000256" key="3">
    <source>
        <dbReference type="ARBA" id="ARBA00022475"/>
    </source>
</evidence>
<dbReference type="RefSeq" id="WP_168736966.1">
    <property type="nucleotide sequence ID" value="NZ_JABAHZ010000001.1"/>
</dbReference>
<reference evidence="10 11" key="1">
    <citation type="submission" date="2020-04" db="EMBL/GenBank/DDBJ databases">
        <authorList>
            <person name="Yin C."/>
        </authorList>
    </citation>
    <scope>NUCLEOTIDE SEQUENCE [LARGE SCALE GENOMIC DNA]</scope>
    <source>
        <strain evidence="10 11">Ak56</strain>
    </source>
</reference>
<keyword evidence="4" id="KW-0997">Cell inner membrane</keyword>
<evidence type="ECO:0000313" key="10">
    <source>
        <dbReference type="EMBL" id="NLR77575.1"/>
    </source>
</evidence>
<comment type="subcellular location">
    <subcellularLocation>
        <location evidence="1">Cell inner membrane</location>
        <topology evidence="1">Multi-pass membrane protein</topology>
    </subcellularLocation>
</comment>
<keyword evidence="7 9" id="KW-0472">Membrane</keyword>
<dbReference type="GO" id="GO:0005886">
    <property type="term" value="C:plasma membrane"/>
    <property type="evidence" value="ECO:0007669"/>
    <property type="project" value="UniProtKB-SubCell"/>
</dbReference>
<keyword evidence="5 9" id="KW-0812">Transmembrane</keyword>
<proteinExistence type="inferred from homology"/>
<organism evidence="10 11">
    <name type="scientific">Chitinophaga eiseniae</name>
    <dbReference type="NCBI Taxonomy" id="634771"/>
    <lineage>
        <taxon>Bacteria</taxon>
        <taxon>Pseudomonadati</taxon>
        <taxon>Bacteroidota</taxon>
        <taxon>Chitinophagia</taxon>
        <taxon>Chitinophagales</taxon>
        <taxon>Chitinophagaceae</taxon>
        <taxon>Chitinophaga</taxon>
    </lineage>
</organism>
<comment type="similarity">
    <text evidence="8">Belongs to the TsuA/YedE (TC 9.B.102) family.</text>
</comment>
<dbReference type="AlphaFoldDB" id="A0A847SF35"/>
<dbReference type="EMBL" id="JABAHZ010000001">
    <property type="protein sequence ID" value="NLR77575.1"/>
    <property type="molecule type" value="Genomic_DNA"/>
</dbReference>
<dbReference type="PANTHER" id="PTHR30574">
    <property type="entry name" value="INNER MEMBRANE PROTEIN YEDE"/>
    <property type="match status" value="1"/>
</dbReference>
<keyword evidence="2" id="KW-0813">Transport</keyword>
<name>A0A847SF35_9BACT</name>
<dbReference type="Proteomes" id="UP000552864">
    <property type="component" value="Unassembled WGS sequence"/>
</dbReference>
<protein>
    <submittedName>
        <fullName evidence="10">YeeE/YedE family protein</fullName>
    </submittedName>
</protein>
<evidence type="ECO:0000313" key="11">
    <source>
        <dbReference type="Proteomes" id="UP000552864"/>
    </source>
</evidence>
<evidence type="ECO:0000256" key="9">
    <source>
        <dbReference type="SAM" id="Phobius"/>
    </source>
</evidence>
<evidence type="ECO:0000256" key="7">
    <source>
        <dbReference type="ARBA" id="ARBA00023136"/>
    </source>
</evidence>
<gene>
    <name evidence="10" type="ORF">HGH91_02995</name>
</gene>
<keyword evidence="11" id="KW-1185">Reference proteome</keyword>
<dbReference type="PANTHER" id="PTHR30574:SF1">
    <property type="entry name" value="SULPHUR TRANSPORT DOMAIN-CONTAINING PROTEIN"/>
    <property type="match status" value="1"/>
</dbReference>
<evidence type="ECO:0000256" key="1">
    <source>
        <dbReference type="ARBA" id="ARBA00004429"/>
    </source>
</evidence>
<evidence type="ECO:0000256" key="5">
    <source>
        <dbReference type="ARBA" id="ARBA00022692"/>
    </source>
</evidence>
<accession>A0A847SF35</accession>
<comment type="caution">
    <text evidence="10">The sequence shown here is derived from an EMBL/GenBank/DDBJ whole genome shotgun (WGS) entry which is preliminary data.</text>
</comment>
<evidence type="ECO:0000256" key="8">
    <source>
        <dbReference type="ARBA" id="ARBA00035655"/>
    </source>
</evidence>
<feature type="transmembrane region" description="Helical" evidence="9">
    <location>
        <begin position="65"/>
        <end position="84"/>
    </location>
</feature>
<evidence type="ECO:0000256" key="2">
    <source>
        <dbReference type="ARBA" id="ARBA00022448"/>
    </source>
</evidence>
<evidence type="ECO:0000256" key="4">
    <source>
        <dbReference type="ARBA" id="ARBA00022519"/>
    </source>
</evidence>
<dbReference type="Pfam" id="PF04143">
    <property type="entry name" value="Sulf_transp"/>
    <property type="match status" value="2"/>
</dbReference>
<feature type="transmembrane region" description="Helical" evidence="9">
    <location>
        <begin position="12"/>
        <end position="30"/>
    </location>
</feature>
<feature type="transmembrane region" description="Helical" evidence="9">
    <location>
        <begin position="165"/>
        <end position="187"/>
    </location>
</feature>